<name>A0A7C3J231_9CREN</name>
<sequence>MPDKTEVRELQIFPRRLMDSKKADDFVALLKEMPEVEEVFIHGPSYKGGGHIVGSIIVRVHPGVVISETTEKIKPICEQYMQFGFDLRMGQFTKTRPTVKDYVTGKMRG</sequence>
<proteinExistence type="predicted"/>
<keyword evidence="1" id="KW-0484">Methanogenesis</keyword>
<protein>
    <submittedName>
        <fullName evidence="2">Uncharacterized protein</fullName>
    </submittedName>
</protein>
<evidence type="ECO:0000313" key="2">
    <source>
        <dbReference type="EMBL" id="HFK20219.1"/>
    </source>
</evidence>
<organism evidence="2">
    <name type="scientific">Candidatus Methanomethylicus mesodigestus</name>
    <dbReference type="NCBI Taxonomy" id="1867258"/>
    <lineage>
        <taxon>Archaea</taxon>
        <taxon>Thermoproteota</taxon>
        <taxon>Methanosuratincolia</taxon>
        <taxon>Candidatus Methanomethylicales</taxon>
        <taxon>Candidatus Methanomethylicaceae</taxon>
        <taxon>Candidatus Methanomethylicus</taxon>
    </lineage>
</organism>
<comment type="caution">
    <text evidence="2">The sequence shown here is derived from an EMBL/GenBank/DDBJ whole genome shotgun (WGS) entry which is preliminary data.</text>
</comment>
<evidence type="ECO:0000256" key="1">
    <source>
        <dbReference type="ARBA" id="ARBA00022994"/>
    </source>
</evidence>
<dbReference type="GO" id="GO:0015948">
    <property type="term" value="P:methanogenesis"/>
    <property type="evidence" value="ECO:0007669"/>
    <property type="project" value="UniProtKB-KW"/>
</dbReference>
<dbReference type="InterPro" id="IPR003901">
    <property type="entry name" value="Me_CoM_Rdtase_D"/>
</dbReference>
<dbReference type="AlphaFoldDB" id="A0A7C3J231"/>
<dbReference type="Pfam" id="PF02505">
    <property type="entry name" value="MCR_D"/>
    <property type="match status" value="1"/>
</dbReference>
<accession>A0A7C3J231</accession>
<reference evidence="2" key="1">
    <citation type="journal article" date="2020" name="mSystems">
        <title>Genome- and Community-Level Interaction Insights into Carbon Utilization and Element Cycling Functions of Hydrothermarchaeota in Hydrothermal Sediment.</title>
        <authorList>
            <person name="Zhou Z."/>
            <person name="Liu Y."/>
            <person name="Xu W."/>
            <person name="Pan J."/>
            <person name="Luo Z.H."/>
            <person name="Li M."/>
        </authorList>
    </citation>
    <scope>NUCLEOTIDE SEQUENCE [LARGE SCALE GENOMIC DNA]</scope>
    <source>
        <strain evidence="2">SpSt-468</strain>
    </source>
</reference>
<gene>
    <name evidence="2" type="ORF">ENS19_02960</name>
</gene>
<dbReference type="EMBL" id="DSTX01000002">
    <property type="protein sequence ID" value="HFK20219.1"/>
    <property type="molecule type" value="Genomic_DNA"/>
</dbReference>